<accession>A0A1H8ANP4</accession>
<dbReference type="InterPro" id="IPR002109">
    <property type="entry name" value="Glutaredoxin"/>
</dbReference>
<dbReference type="EMBL" id="FOBS01000038">
    <property type="protein sequence ID" value="SEM71604.1"/>
    <property type="molecule type" value="Genomic_DNA"/>
</dbReference>
<dbReference type="RefSeq" id="WP_093884693.1">
    <property type="nucleotide sequence ID" value="NZ_FOBS01000038.1"/>
</dbReference>
<feature type="domain" description="Glutaredoxin" evidence="1">
    <location>
        <begin position="6"/>
        <end position="63"/>
    </location>
</feature>
<proteinExistence type="predicted"/>
<name>A0A1H8ANP4_9BACT</name>
<evidence type="ECO:0000313" key="3">
    <source>
        <dbReference type="Proteomes" id="UP000198744"/>
    </source>
</evidence>
<sequence length="75" mass="8066">MTAEKIKIYGTETCPFTRQARAAYGEKAIFINVEDNPEKLDEMLSFSDGKRIIPVIVDEGKVIVGFSPDGGSGGG</sequence>
<dbReference type="STRING" id="43775.SAMN04489760_13811"/>
<evidence type="ECO:0000259" key="1">
    <source>
        <dbReference type="Pfam" id="PF00462"/>
    </source>
</evidence>
<dbReference type="NCBIfam" id="NF041114">
    <property type="entry name" value="gluta_UXX_star_1"/>
    <property type="match status" value="1"/>
</dbReference>
<reference evidence="2 3" key="1">
    <citation type="submission" date="2016-10" db="EMBL/GenBank/DDBJ databases">
        <authorList>
            <person name="de Groot N.N."/>
        </authorList>
    </citation>
    <scope>NUCLEOTIDE SEQUENCE [LARGE SCALE GENOMIC DNA]</scope>
    <source>
        <strain evidence="2 3">DSM 8423</strain>
    </source>
</reference>
<dbReference type="SUPFAM" id="SSF52833">
    <property type="entry name" value="Thioredoxin-like"/>
    <property type="match status" value="1"/>
</dbReference>
<dbReference type="Proteomes" id="UP000198744">
    <property type="component" value="Unassembled WGS sequence"/>
</dbReference>
<evidence type="ECO:0000313" key="2">
    <source>
        <dbReference type="EMBL" id="SEM71604.1"/>
    </source>
</evidence>
<dbReference type="OrthoDB" id="9813980at2"/>
<keyword evidence="3" id="KW-1185">Reference proteome</keyword>
<dbReference type="InterPro" id="IPR036249">
    <property type="entry name" value="Thioredoxin-like_sf"/>
</dbReference>
<dbReference type="AlphaFoldDB" id="A0A1H8ANP4"/>
<gene>
    <name evidence="2" type="ORF">SAMN04489760_13811</name>
</gene>
<protein>
    <submittedName>
        <fullName evidence="2">Glutaredoxin 3</fullName>
    </submittedName>
</protein>
<dbReference type="Gene3D" id="3.40.30.10">
    <property type="entry name" value="Glutaredoxin"/>
    <property type="match status" value="1"/>
</dbReference>
<organism evidence="2 3">
    <name type="scientific">Syntrophus gentianae</name>
    <dbReference type="NCBI Taxonomy" id="43775"/>
    <lineage>
        <taxon>Bacteria</taxon>
        <taxon>Pseudomonadati</taxon>
        <taxon>Thermodesulfobacteriota</taxon>
        <taxon>Syntrophia</taxon>
        <taxon>Syntrophales</taxon>
        <taxon>Syntrophaceae</taxon>
        <taxon>Syntrophus</taxon>
    </lineage>
</organism>
<dbReference type="Pfam" id="PF00462">
    <property type="entry name" value="Glutaredoxin"/>
    <property type="match status" value="1"/>
</dbReference>
<dbReference type="CDD" id="cd02976">
    <property type="entry name" value="NrdH"/>
    <property type="match status" value="1"/>
</dbReference>